<evidence type="ECO:0000313" key="2">
    <source>
        <dbReference type="Proteomes" id="UP000054477"/>
    </source>
</evidence>
<dbReference type="AlphaFoldDB" id="A0A0C9WMK6"/>
<proteinExistence type="predicted"/>
<gene>
    <name evidence="1" type="ORF">K443DRAFT_9309</name>
</gene>
<dbReference type="EMBL" id="KN838673">
    <property type="protein sequence ID" value="KIJ98264.1"/>
    <property type="molecule type" value="Genomic_DNA"/>
</dbReference>
<sequence length="79" mass="8715">MPCAFSSANLHFGIDIALNRIKTLIIKPGTFDYDFGIATHCTVNRLGPLRYLSVDVILPRTLLLNLAAPSTHSSNRHHS</sequence>
<accession>A0A0C9WMK6</accession>
<dbReference type="HOGENOM" id="CLU_2606393_0_0_1"/>
<reference evidence="1 2" key="1">
    <citation type="submission" date="2014-04" db="EMBL/GenBank/DDBJ databases">
        <authorList>
            <consortium name="DOE Joint Genome Institute"/>
            <person name="Kuo A."/>
            <person name="Kohler A."/>
            <person name="Nagy L.G."/>
            <person name="Floudas D."/>
            <person name="Copeland A."/>
            <person name="Barry K.W."/>
            <person name="Cichocki N."/>
            <person name="Veneault-Fourrey C."/>
            <person name="LaButti K."/>
            <person name="Lindquist E.A."/>
            <person name="Lipzen A."/>
            <person name="Lundell T."/>
            <person name="Morin E."/>
            <person name="Murat C."/>
            <person name="Sun H."/>
            <person name="Tunlid A."/>
            <person name="Henrissat B."/>
            <person name="Grigoriev I.V."/>
            <person name="Hibbett D.S."/>
            <person name="Martin F."/>
            <person name="Nordberg H.P."/>
            <person name="Cantor M.N."/>
            <person name="Hua S.X."/>
        </authorList>
    </citation>
    <scope>NUCLEOTIDE SEQUENCE [LARGE SCALE GENOMIC DNA]</scope>
    <source>
        <strain evidence="1 2">LaAM-08-1</strain>
    </source>
</reference>
<reference evidence="2" key="2">
    <citation type="submission" date="2015-01" db="EMBL/GenBank/DDBJ databases">
        <title>Evolutionary Origins and Diversification of the Mycorrhizal Mutualists.</title>
        <authorList>
            <consortium name="DOE Joint Genome Institute"/>
            <consortium name="Mycorrhizal Genomics Consortium"/>
            <person name="Kohler A."/>
            <person name="Kuo A."/>
            <person name="Nagy L.G."/>
            <person name="Floudas D."/>
            <person name="Copeland A."/>
            <person name="Barry K.W."/>
            <person name="Cichocki N."/>
            <person name="Veneault-Fourrey C."/>
            <person name="LaButti K."/>
            <person name="Lindquist E.A."/>
            <person name="Lipzen A."/>
            <person name="Lundell T."/>
            <person name="Morin E."/>
            <person name="Murat C."/>
            <person name="Riley R."/>
            <person name="Ohm R."/>
            <person name="Sun H."/>
            <person name="Tunlid A."/>
            <person name="Henrissat B."/>
            <person name="Grigoriev I.V."/>
            <person name="Hibbett D.S."/>
            <person name="Martin F."/>
        </authorList>
    </citation>
    <scope>NUCLEOTIDE SEQUENCE [LARGE SCALE GENOMIC DNA]</scope>
    <source>
        <strain evidence="2">LaAM-08-1</strain>
    </source>
</reference>
<protein>
    <submittedName>
        <fullName evidence="1">Uncharacterized protein</fullName>
    </submittedName>
</protein>
<evidence type="ECO:0000313" key="1">
    <source>
        <dbReference type="EMBL" id="KIJ98264.1"/>
    </source>
</evidence>
<organism evidence="1 2">
    <name type="scientific">Laccaria amethystina LaAM-08-1</name>
    <dbReference type="NCBI Taxonomy" id="1095629"/>
    <lineage>
        <taxon>Eukaryota</taxon>
        <taxon>Fungi</taxon>
        <taxon>Dikarya</taxon>
        <taxon>Basidiomycota</taxon>
        <taxon>Agaricomycotina</taxon>
        <taxon>Agaricomycetes</taxon>
        <taxon>Agaricomycetidae</taxon>
        <taxon>Agaricales</taxon>
        <taxon>Agaricineae</taxon>
        <taxon>Hydnangiaceae</taxon>
        <taxon>Laccaria</taxon>
    </lineage>
</organism>
<dbReference type="Proteomes" id="UP000054477">
    <property type="component" value="Unassembled WGS sequence"/>
</dbReference>
<dbReference type="OrthoDB" id="10554322at2759"/>
<name>A0A0C9WMK6_9AGAR</name>
<keyword evidence="2" id="KW-1185">Reference proteome</keyword>